<organism evidence="1">
    <name type="scientific">Cacopsylla melanoneura</name>
    <dbReference type="NCBI Taxonomy" id="428564"/>
    <lineage>
        <taxon>Eukaryota</taxon>
        <taxon>Metazoa</taxon>
        <taxon>Ecdysozoa</taxon>
        <taxon>Arthropoda</taxon>
        <taxon>Hexapoda</taxon>
        <taxon>Insecta</taxon>
        <taxon>Pterygota</taxon>
        <taxon>Neoptera</taxon>
        <taxon>Paraneoptera</taxon>
        <taxon>Hemiptera</taxon>
        <taxon>Sternorrhyncha</taxon>
        <taxon>Psylloidea</taxon>
        <taxon>Psyllidae</taxon>
        <taxon>Psyllinae</taxon>
        <taxon>Cacopsylla</taxon>
    </lineage>
</organism>
<protein>
    <submittedName>
        <fullName evidence="1">Uncharacterized protein</fullName>
    </submittedName>
</protein>
<evidence type="ECO:0000313" key="1">
    <source>
        <dbReference type="EMBL" id="CAG6764843.1"/>
    </source>
</evidence>
<accession>A0A8D9AEC7</accession>
<dbReference type="EMBL" id="HBUF01566745">
    <property type="protein sequence ID" value="CAG6764843.1"/>
    <property type="molecule type" value="Transcribed_RNA"/>
</dbReference>
<reference evidence="1" key="1">
    <citation type="submission" date="2021-05" db="EMBL/GenBank/DDBJ databases">
        <authorList>
            <person name="Alioto T."/>
            <person name="Alioto T."/>
            <person name="Gomez Garrido J."/>
        </authorList>
    </citation>
    <scope>NUCLEOTIDE SEQUENCE</scope>
</reference>
<sequence length="108" mass="12188">MDVRRFLFHAPMLGEEVANSLTRFPEEKDEEDEQVDDPDVVYSPLVLPVVYPLPQSPLQSPPLQSPSRSRPLAAPLRRESFFSSSNFTAWRVTGALFHPNSSSIVQMC</sequence>
<dbReference type="AlphaFoldDB" id="A0A8D9AEC7"/>
<name>A0A8D9AEC7_9HEMI</name>
<proteinExistence type="predicted"/>